<dbReference type="CDD" id="cd07731">
    <property type="entry name" value="ComA-like_MBL-fold"/>
    <property type="match status" value="1"/>
</dbReference>
<comment type="subcellular location">
    <subcellularLocation>
        <location evidence="1">Cell membrane</location>
        <topology evidence="1">Multi-pass membrane protein</topology>
    </subcellularLocation>
</comment>
<dbReference type="Pfam" id="PF03772">
    <property type="entry name" value="Competence"/>
    <property type="match status" value="1"/>
</dbReference>
<evidence type="ECO:0000256" key="5">
    <source>
        <dbReference type="ARBA" id="ARBA00023136"/>
    </source>
</evidence>
<dbReference type="InterPro" id="IPR004477">
    <property type="entry name" value="ComEC_N"/>
</dbReference>
<keyword evidence="5 6" id="KW-0472">Membrane</keyword>
<reference evidence="9 11" key="3">
    <citation type="submission" date="2016-10" db="EMBL/GenBank/DDBJ databases">
        <authorList>
            <person name="Varghese N."/>
            <person name="Submissions S."/>
        </authorList>
    </citation>
    <scope>NUCLEOTIDE SEQUENCE [LARGE SCALE GENOMIC DNA]</scope>
    <source>
        <strain evidence="9 11">CGMCC 1.6501</strain>
    </source>
</reference>
<gene>
    <name evidence="8" type="ORF">AAT16_06695</name>
    <name evidence="9" type="ORF">SAMN05216235_0582</name>
</gene>
<dbReference type="SUPFAM" id="SSF56281">
    <property type="entry name" value="Metallo-hydrolase/oxidoreductase"/>
    <property type="match status" value="1"/>
</dbReference>
<dbReference type="GO" id="GO:0030420">
    <property type="term" value="P:establishment of competence for transformation"/>
    <property type="evidence" value="ECO:0007669"/>
    <property type="project" value="InterPro"/>
</dbReference>
<evidence type="ECO:0000313" key="8">
    <source>
        <dbReference type="EMBL" id="AKG73945.1"/>
    </source>
</evidence>
<dbReference type="PANTHER" id="PTHR30619:SF7">
    <property type="entry name" value="BETA-LACTAMASE DOMAIN PROTEIN"/>
    <property type="match status" value="1"/>
</dbReference>
<dbReference type="OrthoDB" id="9761531at2"/>
<dbReference type="Gene3D" id="3.60.15.10">
    <property type="entry name" value="Ribonuclease Z/Hydroxyacylglutathione hydrolase-like"/>
    <property type="match status" value="1"/>
</dbReference>
<accession>A0A0F7D4B5</accession>
<evidence type="ECO:0000256" key="2">
    <source>
        <dbReference type="ARBA" id="ARBA00022475"/>
    </source>
</evidence>
<evidence type="ECO:0000256" key="4">
    <source>
        <dbReference type="ARBA" id="ARBA00022989"/>
    </source>
</evidence>
<feature type="transmembrane region" description="Helical" evidence="6">
    <location>
        <begin position="365"/>
        <end position="388"/>
    </location>
</feature>
<dbReference type="EMBL" id="FOTB01000001">
    <property type="protein sequence ID" value="SFK58279.1"/>
    <property type="molecule type" value="Genomic_DNA"/>
</dbReference>
<dbReference type="SMART" id="SM00849">
    <property type="entry name" value="Lactamase_B"/>
    <property type="match status" value="1"/>
</dbReference>
<keyword evidence="10" id="KW-1185">Reference proteome</keyword>
<dbReference type="InterPro" id="IPR035681">
    <property type="entry name" value="ComA-like_MBL"/>
</dbReference>
<evidence type="ECO:0000256" key="6">
    <source>
        <dbReference type="SAM" id="Phobius"/>
    </source>
</evidence>
<reference evidence="10" key="2">
    <citation type="submission" date="2015-04" db="EMBL/GenBank/DDBJ databases">
        <title>Complete genome sequence of Salinicoccus halodurans strain H3B36, isolated from the Qaidam basin of China.</title>
        <authorList>
            <person name="Ma Y."/>
            <person name="Jiang K."/>
            <person name="Xue Y."/>
        </authorList>
    </citation>
    <scope>NUCLEOTIDE SEQUENCE [LARGE SCALE GENOMIC DNA]</scope>
    <source>
        <strain evidence="10">H3B36</strain>
    </source>
</reference>
<feature type="transmembrane region" description="Helical" evidence="6">
    <location>
        <begin position="265"/>
        <end position="283"/>
    </location>
</feature>
<sequence>MIIFLILLSIMNGYISLESPLLGIFFMGVSSMITWRRFRSIKFLLSLLLLTALVITAVFLLPENVEEKQLDHITVTGYKYYKDGIAHTVTHEEGAYDMFLNDSVKVPIGKKCSGFFETSVPGEERNFIKNNERLALRINDMDGRIYHETIDAASCKDTSITFGMRISDMRDKYISKMLSNSEFEYAYDILTLSIGNKSYITSEFFDALQKLGIYHLYVISGTHVAFLSGILFFVLQRLRITINVIKVIMIICLLFFLTLNFFSPSVLRAVMMAILLIITSFFREKPYLTVISTTAIIQILYNPWVMYHAGFQLSYITTYLIILSRPYWQKTGPFTQLMGITAIAEVSTLAVVLQQFNVVSLSGLIMNFFFVPLFSFIIFPMVIIYNFMSFTIFPVFADEIYHSVFTMLKDMIFFIADLFRHRFSVKSPNAVWLIILITLSYMIMKEICLLNLKRIGVYSVLFIFSIIFINRLSWYDYTVTMVDVGQGDSFIVEDHKNNATVLIDTGGKFYPEESQYPLSEKTVLPYLKESGIDRLDMMVLSHMDLDHTGEAAHILQKKQVDYVYLNPGDPAFKDWYMSEDVVNYEGQFINAMDTKVMNIGGIEITKLFPMEEVESEDSNQHSLVMKVNTGEFSFLFTGDTDIEMENRLMETYGRLEADVLKLAHHGSNTSTGGAFIENTKFRYALVSAGVDNSYGHPHPEVIDRLGPVQVFDTSRHGMVRFNIRGGKMCVEAKLAPELSHCIKKELN</sequence>
<dbReference type="GO" id="GO:0005886">
    <property type="term" value="C:plasma membrane"/>
    <property type="evidence" value="ECO:0007669"/>
    <property type="project" value="UniProtKB-SubCell"/>
</dbReference>
<dbReference type="EMBL" id="CP011366">
    <property type="protein sequence ID" value="AKG73945.1"/>
    <property type="molecule type" value="Genomic_DNA"/>
</dbReference>
<evidence type="ECO:0000256" key="3">
    <source>
        <dbReference type="ARBA" id="ARBA00022692"/>
    </source>
</evidence>
<dbReference type="Proteomes" id="UP000183090">
    <property type="component" value="Unassembled WGS sequence"/>
</dbReference>
<dbReference type="InterPro" id="IPR036866">
    <property type="entry name" value="RibonucZ/Hydroxyglut_hydro"/>
</dbReference>
<feature type="transmembrane region" description="Helical" evidence="6">
    <location>
        <begin position="334"/>
        <end position="353"/>
    </location>
</feature>
<feature type="transmembrane region" description="Helical" evidence="6">
    <location>
        <begin position="41"/>
        <end position="61"/>
    </location>
</feature>
<proteinExistence type="predicted"/>
<feature type="transmembrane region" description="Helical" evidence="6">
    <location>
        <begin position="455"/>
        <end position="472"/>
    </location>
</feature>
<keyword evidence="2" id="KW-1003">Cell membrane</keyword>
<feature type="transmembrane region" description="Helical" evidence="6">
    <location>
        <begin position="214"/>
        <end position="235"/>
    </location>
</feature>
<dbReference type="NCBIfam" id="TIGR00360">
    <property type="entry name" value="ComEC_N-term"/>
    <property type="match status" value="1"/>
</dbReference>
<dbReference type="NCBIfam" id="TIGR00361">
    <property type="entry name" value="ComEC_Rec2"/>
    <property type="match status" value="1"/>
</dbReference>
<dbReference type="Pfam" id="PF00753">
    <property type="entry name" value="Lactamase_B"/>
    <property type="match status" value="1"/>
</dbReference>
<evidence type="ECO:0000259" key="7">
    <source>
        <dbReference type="SMART" id="SM00849"/>
    </source>
</evidence>
<evidence type="ECO:0000256" key="1">
    <source>
        <dbReference type="ARBA" id="ARBA00004651"/>
    </source>
</evidence>
<dbReference type="InterPro" id="IPR001279">
    <property type="entry name" value="Metallo-B-lactamas"/>
</dbReference>
<reference evidence="8 10" key="1">
    <citation type="journal article" date="2015" name="Int. J. Syst. Evol. Microbiol.">
        <title>Complete genome sequence of Salinicoccus halodurans H3B36, isolated from the Qaidam Basin in China.</title>
        <authorList>
            <person name="Jiang K."/>
            <person name="Xue Y."/>
            <person name="Ma Y."/>
        </authorList>
    </citation>
    <scope>NUCLEOTIDE SEQUENCE [LARGE SCALE GENOMIC DNA]</scope>
    <source>
        <strain evidence="8 10">H3B36</strain>
    </source>
</reference>
<organism evidence="9 11">
    <name type="scientific">Salinicoccus halodurans</name>
    <dbReference type="NCBI Taxonomy" id="407035"/>
    <lineage>
        <taxon>Bacteria</taxon>
        <taxon>Bacillati</taxon>
        <taxon>Bacillota</taxon>
        <taxon>Bacilli</taxon>
        <taxon>Bacillales</taxon>
        <taxon>Staphylococcaceae</taxon>
        <taxon>Salinicoccus</taxon>
    </lineage>
</organism>
<dbReference type="PANTHER" id="PTHR30619">
    <property type="entry name" value="DNA INTERNALIZATION/COMPETENCE PROTEIN COMEC/REC2"/>
    <property type="match status" value="1"/>
</dbReference>
<dbReference type="KEGG" id="shv:AAT16_06695"/>
<dbReference type="AlphaFoldDB" id="A0A0F7D4B5"/>
<feature type="transmembrane region" description="Helical" evidence="6">
    <location>
        <begin position="6"/>
        <end position="29"/>
    </location>
</feature>
<dbReference type="Proteomes" id="UP000034029">
    <property type="component" value="Chromosome"/>
</dbReference>
<keyword evidence="4 6" id="KW-1133">Transmembrane helix</keyword>
<protein>
    <submittedName>
        <fullName evidence="9">Competence protein ComEC</fullName>
    </submittedName>
</protein>
<evidence type="ECO:0000313" key="11">
    <source>
        <dbReference type="Proteomes" id="UP000183090"/>
    </source>
</evidence>
<feature type="transmembrane region" description="Helical" evidence="6">
    <location>
        <begin position="431"/>
        <end position="449"/>
    </location>
</feature>
<evidence type="ECO:0000313" key="10">
    <source>
        <dbReference type="Proteomes" id="UP000034029"/>
    </source>
</evidence>
<keyword evidence="3 6" id="KW-0812">Transmembrane</keyword>
<dbReference type="InterPro" id="IPR052159">
    <property type="entry name" value="Competence_DNA_uptake"/>
</dbReference>
<feature type="transmembrane region" description="Helical" evidence="6">
    <location>
        <begin position="304"/>
        <end position="322"/>
    </location>
</feature>
<evidence type="ECO:0000313" key="9">
    <source>
        <dbReference type="EMBL" id="SFK58279.1"/>
    </source>
</evidence>
<dbReference type="InterPro" id="IPR004797">
    <property type="entry name" value="Competence_ComEC/Rec2"/>
</dbReference>
<feature type="domain" description="Metallo-beta-lactamase" evidence="7">
    <location>
        <begin position="486"/>
        <end position="690"/>
    </location>
</feature>
<name>A0A0F7D4B5_9STAP</name>
<feature type="transmembrane region" description="Helical" evidence="6">
    <location>
        <begin position="242"/>
        <end position="259"/>
    </location>
</feature>